<keyword evidence="2" id="KW-1185">Reference proteome</keyword>
<name>A0ACB8RSC3_9AGAM</name>
<dbReference type="Proteomes" id="UP000814033">
    <property type="component" value="Unassembled WGS sequence"/>
</dbReference>
<reference evidence="1" key="2">
    <citation type="journal article" date="2022" name="New Phytol.">
        <title>Evolutionary transition to the ectomycorrhizal habit in the genomes of a hyperdiverse lineage of mushroom-forming fungi.</title>
        <authorList>
            <person name="Looney B."/>
            <person name="Miyauchi S."/>
            <person name="Morin E."/>
            <person name="Drula E."/>
            <person name="Courty P.E."/>
            <person name="Kohler A."/>
            <person name="Kuo A."/>
            <person name="LaButti K."/>
            <person name="Pangilinan J."/>
            <person name="Lipzen A."/>
            <person name="Riley R."/>
            <person name="Andreopoulos W."/>
            <person name="He G."/>
            <person name="Johnson J."/>
            <person name="Nolan M."/>
            <person name="Tritt A."/>
            <person name="Barry K.W."/>
            <person name="Grigoriev I.V."/>
            <person name="Nagy L.G."/>
            <person name="Hibbett D."/>
            <person name="Henrissat B."/>
            <person name="Matheny P.B."/>
            <person name="Labbe J."/>
            <person name="Martin F.M."/>
        </authorList>
    </citation>
    <scope>NUCLEOTIDE SEQUENCE</scope>
    <source>
        <strain evidence="1">FP105234-sp</strain>
    </source>
</reference>
<evidence type="ECO:0000313" key="2">
    <source>
        <dbReference type="Proteomes" id="UP000814033"/>
    </source>
</evidence>
<evidence type="ECO:0000313" key="1">
    <source>
        <dbReference type="EMBL" id="KAI0046737.1"/>
    </source>
</evidence>
<reference evidence="1" key="1">
    <citation type="submission" date="2021-02" db="EMBL/GenBank/DDBJ databases">
        <authorList>
            <consortium name="DOE Joint Genome Institute"/>
            <person name="Ahrendt S."/>
            <person name="Looney B.P."/>
            <person name="Miyauchi S."/>
            <person name="Morin E."/>
            <person name="Drula E."/>
            <person name="Courty P.E."/>
            <person name="Chicoki N."/>
            <person name="Fauchery L."/>
            <person name="Kohler A."/>
            <person name="Kuo A."/>
            <person name="Labutti K."/>
            <person name="Pangilinan J."/>
            <person name="Lipzen A."/>
            <person name="Riley R."/>
            <person name="Andreopoulos W."/>
            <person name="He G."/>
            <person name="Johnson J."/>
            <person name="Barry K.W."/>
            <person name="Grigoriev I.V."/>
            <person name="Nagy L."/>
            <person name="Hibbett D."/>
            <person name="Henrissat B."/>
            <person name="Matheny P.B."/>
            <person name="Labbe J."/>
            <person name="Martin F."/>
        </authorList>
    </citation>
    <scope>NUCLEOTIDE SEQUENCE</scope>
    <source>
        <strain evidence="1">FP105234-sp</strain>
    </source>
</reference>
<accession>A0ACB8RSC3</accession>
<organism evidence="1 2">
    <name type="scientific">Auriscalpium vulgare</name>
    <dbReference type="NCBI Taxonomy" id="40419"/>
    <lineage>
        <taxon>Eukaryota</taxon>
        <taxon>Fungi</taxon>
        <taxon>Dikarya</taxon>
        <taxon>Basidiomycota</taxon>
        <taxon>Agaricomycotina</taxon>
        <taxon>Agaricomycetes</taxon>
        <taxon>Russulales</taxon>
        <taxon>Auriscalpiaceae</taxon>
        <taxon>Auriscalpium</taxon>
    </lineage>
</organism>
<protein>
    <submittedName>
        <fullName evidence="1">Uncharacterized protein</fullName>
    </submittedName>
</protein>
<sequence>MSRSYGNQQQQVAEDCDRSDPPRYPGSFMAIELPLDVHILIIEWVFRSSQHLLSDNTTLRACALVCRAWTPTAQRLLFRRIRSTSSDDRHCDIRLLVSILSTRPHLVAHVRCIQVPWPSYPPDYGDICIRLLELCHHVEGIKFFDWENRTRALSAEANARLAAIPLRPAVLDLTSVDQSVVGTILKICPGARVLILSIDYEHPLPPTVVALEIFADSVHGCFSHPQPLPALRYLCLVSTWWPATHLLSTGILPQLQSLQVEGEFPPPEILEQLAQLRILVVNDLPIEPVTLPPSLRRLGYHTWGPKPGVRADLAVDPLRALPELRLVTVTRFVADHVRAALAQMCRDKCVDFASYATHYQFQQPQDVDWI</sequence>
<comment type="caution">
    <text evidence="1">The sequence shown here is derived from an EMBL/GenBank/DDBJ whole genome shotgun (WGS) entry which is preliminary data.</text>
</comment>
<gene>
    <name evidence="1" type="ORF">FA95DRAFT_1606632</name>
</gene>
<dbReference type="EMBL" id="MU275918">
    <property type="protein sequence ID" value="KAI0046737.1"/>
    <property type="molecule type" value="Genomic_DNA"/>
</dbReference>
<proteinExistence type="predicted"/>